<name>A0A6N9Q6I1_9BACL</name>
<keyword evidence="2" id="KW-1185">Reference proteome</keyword>
<accession>A0A6N9Q6I1</accession>
<dbReference type="Gene3D" id="1.20.120.1450">
    <property type="match status" value="1"/>
</dbReference>
<comment type="caution">
    <text evidence="1">The sequence shown here is derived from an EMBL/GenBank/DDBJ whole genome shotgun (WGS) entry which is preliminary data.</text>
</comment>
<dbReference type="InterPro" id="IPR009920">
    <property type="entry name" value="HEPPP_synth_su1"/>
</dbReference>
<dbReference type="AlphaFoldDB" id="A0A6N9Q6I1"/>
<protein>
    <submittedName>
        <fullName evidence="1">Heptaprenyl diphosphate synthase</fullName>
    </submittedName>
</protein>
<organism evidence="1 2">
    <name type="scientific">Chengkuizengella marina</name>
    <dbReference type="NCBI Taxonomy" id="2507566"/>
    <lineage>
        <taxon>Bacteria</taxon>
        <taxon>Bacillati</taxon>
        <taxon>Bacillota</taxon>
        <taxon>Bacilli</taxon>
        <taxon>Bacillales</taxon>
        <taxon>Paenibacillaceae</taxon>
        <taxon>Chengkuizengella</taxon>
    </lineage>
</organism>
<evidence type="ECO:0000313" key="2">
    <source>
        <dbReference type="Proteomes" id="UP000448943"/>
    </source>
</evidence>
<dbReference type="EMBL" id="SIJB01000032">
    <property type="protein sequence ID" value="NBI30466.1"/>
    <property type="molecule type" value="Genomic_DNA"/>
</dbReference>
<dbReference type="Pfam" id="PF07307">
    <property type="entry name" value="HEPPP_synt_1"/>
    <property type="match status" value="1"/>
</dbReference>
<sequence length="287" mass="33772">MDGYVVPQLAKKNIQYDMIQKHTDLPSFPYSRSRLLYIFLNKHSTSSTDKISELYTLVTSLIQIGMDTHDLVDVGEEQIEMKKMRTRQLRVLAGDYFSSKFYHLLSQAGQIDTIHSLSHAISEVNRLKINLYMKMKKFKLSAEDYFQHCIDIKSQLYLIFTNYMDEMLQKQWPDILVSITKCELITEEIDKMNQIQIKDLRGSWAYWYILKQATSEEKEMLKKDSCNKSLIQSVLLKYNIKVKLHQMLENQWKDVSEKVNNIKNENIKNELEKIGQPFISYLSASKV</sequence>
<evidence type="ECO:0000313" key="1">
    <source>
        <dbReference type="EMBL" id="NBI30466.1"/>
    </source>
</evidence>
<gene>
    <name evidence="1" type="ORF">ERL59_16075</name>
</gene>
<dbReference type="GO" id="GO:0009234">
    <property type="term" value="P:menaquinone biosynthetic process"/>
    <property type="evidence" value="ECO:0007669"/>
    <property type="project" value="InterPro"/>
</dbReference>
<proteinExistence type="predicted"/>
<dbReference type="Proteomes" id="UP000448943">
    <property type="component" value="Unassembled WGS sequence"/>
</dbReference>
<dbReference type="OrthoDB" id="2417886at2"/>
<dbReference type="RefSeq" id="WP_160647273.1">
    <property type="nucleotide sequence ID" value="NZ_SIJB01000032.1"/>
</dbReference>
<reference evidence="1 2" key="1">
    <citation type="submission" date="2019-01" db="EMBL/GenBank/DDBJ databases">
        <title>Chengkuizengella sp. nov., isolated from deep-sea sediment of East Pacific Ocean.</title>
        <authorList>
            <person name="Yang J."/>
            <person name="Lai Q."/>
            <person name="Shao Z."/>
        </authorList>
    </citation>
    <scope>NUCLEOTIDE SEQUENCE [LARGE SCALE GENOMIC DNA]</scope>
    <source>
        <strain evidence="1 2">YPA3-1-1</strain>
    </source>
</reference>